<keyword evidence="2" id="KW-0732">Signal</keyword>
<dbReference type="PANTHER" id="PTHR42928">
    <property type="entry name" value="TRICARBOXYLATE-BINDING PROTEIN"/>
    <property type="match status" value="1"/>
</dbReference>
<organism evidence="3 4">
    <name type="scientific">Variovorax paradoxus</name>
    <dbReference type="NCBI Taxonomy" id="34073"/>
    <lineage>
        <taxon>Bacteria</taxon>
        <taxon>Pseudomonadati</taxon>
        <taxon>Pseudomonadota</taxon>
        <taxon>Betaproteobacteria</taxon>
        <taxon>Burkholderiales</taxon>
        <taxon>Comamonadaceae</taxon>
        <taxon>Variovorax</taxon>
    </lineage>
</organism>
<dbReference type="PIRSF" id="PIRSF017082">
    <property type="entry name" value="YflP"/>
    <property type="match status" value="1"/>
</dbReference>
<dbReference type="CDD" id="cd07012">
    <property type="entry name" value="PBP2_Bug_TTT"/>
    <property type="match status" value="1"/>
</dbReference>
<dbReference type="SUPFAM" id="SSF53850">
    <property type="entry name" value="Periplasmic binding protein-like II"/>
    <property type="match status" value="1"/>
</dbReference>
<sequence length="329" mass="34455">MNFPRFRHAAAAALLATTSAMACAQSAQGAHFPAKPITIVVPFPAGGVTDQLARGIGQKMSESLKVPVVVDNRPGAGAQIAANVVKQAPADGYTLFIGDIGSFALNGNLYARLSYDPLKDFTPLARLALAPALLVVNADSPYKAAADLVSAVKTKPGGVSIASQSTGSGGHLFAEMLRDKTKGSVNHVPYRGSSPALIDLVGNQVEVFFDPMITSGPFVKDGKLRALAIGADKRSSQFPNVPTLAEVGLGDINLVAWFGMAVKTGTPPAVVSVLSNEIVKAMHSPELSRKFTDQGLEVAPMTHAQFGPFVKDEIARWGLVIKNASIKLE</sequence>
<evidence type="ECO:0000256" key="1">
    <source>
        <dbReference type="ARBA" id="ARBA00006987"/>
    </source>
</evidence>
<dbReference type="Proteomes" id="UP000326780">
    <property type="component" value="Chromosome"/>
</dbReference>
<evidence type="ECO:0000313" key="4">
    <source>
        <dbReference type="Proteomes" id="UP000326780"/>
    </source>
</evidence>
<feature type="signal peptide" evidence="2">
    <location>
        <begin position="1"/>
        <end position="22"/>
    </location>
</feature>
<gene>
    <name evidence="3" type="ORF">GFK26_15045</name>
</gene>
<dbReference type="RefSeq" id="WP_153282630.1">
    <property type="nucleotide sequence ID" value="NZ_CP045644.1"/>
</dbReference>
<dbReference type="PROSITE" id="PS51257">
    <property type="entry name" value="PROKAR_LIPOPROTEIN"/>
    <property type="match status" value="1"/>
</dbReference>
<comment type="similarity">
    <text evidence="1">Belongs to the UPF0065 (bug) family.</text>
</comment>
<accession>A0A5Q0M597</accession>
<evidence type="ECO:0000256" key="2">
    <source>
        <dbReference type="SAM" id="SignalP"/>
    </source>
</evidence>
<evidence type="ECO:0000313" key="3">
    <source>
        <dbReference type="EMBL" id="QFZ83977.1"/>
    </source>
</evidence>
<dbReference type="Pfam" id="PF03401">
    <property type="entry name" value="TctC"/>
    <property type="match status" value="1"/>
</dbReference>
<dbReference type="InterPro" id="IPR042100">
    <property type="entry name" value="Bug_dom1"/>
</dbReference>
<feature type="chain" id="PRO_5024859877" evidence="2">
    <location>
        <begin position="23"/>
        <end position="329"/>
    </location>
</feature>
<dbReference type="EMBL" id="CP045644">
    <property type="protein sequence ID" value="QFZ83977.1"/>
    <property type="molecule type" value="Genomic_DNA"/>
</dbReference>
<name>A0A5Q0M597_VARPD</name>
<reference evidence="3 4" key="1">
    <citation type="submission" date="2019-10" db="EMBL/GenBank/DDBJ databases">
        <title>Complete genome sequence of Variovorax paradoxus 5C-2.</title>
        <authorList>
            <person name="Gogoleva N.E."/>
            <person name="Balkin A.S."/>
        </authorList>
    </citation>
    <scope>NUCLEOTIDE SEQUENCE [LARGE SCALE GENOMIC DNA]</scope>
    <source>
        <strain evidence="3 4">5C-2</strain>
    </source>
</reference>
<proteinExistence type="inferred from homology"/>
<dbReference type="AlphaFoldDB" id="A0A5Q0M597"/>
<dbReference type="PANTHER" id="PTHR42928:SF5">
    <property type="entry name" value="BLR1237 PROTEIN"/>
    <property type="match status" value="1"/>
</dbReference>
<dbReference type="Gene3D" id="3.40.190.10">
    <property type="entry name" value="Periplasmic binding protein-like II"/>
    <property type="match status" value="1"/>
</dbReference>
<dbReference type="InterPro" id="IPR005064">
    <property type="entry name" value="BUG"/>
</dbReference>
<protein>
    <submittedName>
        <fullName evidence="3">Tripartite tricarboxylate transporter substrate binding protein</fullName>
    </submittedName>
</protein>
<dbReference type="Gene3D" id="3.40.190.150">
    <property type="entry name" value="Bordetella uptake gene, domain 1"/>
    <property type="match status" value="1"/>
</dbReference>